<dbReference type="PANTHER" id="PTHR41878:SF1">
    <property type="entry name" value="TNPR PROTEIN"/>
    <property type="match status" value="1"/>
</dbReference>
<reference evidence="3" key="1">
    <citation type="submission" date="2020-04" db="EMBL/GenBank/DDBJ databases">
        <title>Analysis of mating type loci in Filobasidium floriforme.</title>
        <authorList>
            <person name="Nowrousian M."/>
        </authorList>
    </citation>
    <scope>NUCLEOTIDE SEQUENCE</scope>
    <source>
        <strain evidence="3">CBS 6242</strain>
    </source>
</reference>
<dbReference type="SUPFAM" id="SSF159941">
    <property type="entry name" value="MM3350-like"/>
    <property type="match status" value="1"/>
</dbReference>
<dbReference type="AlphaFoldDB" id="A0A8K0JNV8"/>
<evidence type="ECO:0000313" key="4">
    <source>
        <dbReference type="Proteomes" id="UP000812966"/>
    </source>
</evidence>
<dbReference type="Gene3D" id="3.10.290.30">
    <property type="entry name" value="MM3350-like"/>
    <property type="match status" value="1"/>
</dbReference>
<dbReference type="InterPro" id="IPR012912">
    <property type="entry name" value="Plasmid_pRiA4b_Orf3-like"/>
</dbReference>
<dbReference type="EMBL" id="JABELV010000102">
    <property type="protein sequence ID" value="KAG7530994.1"/>
    <property type="molecule type" value="Genomic_DNA"/>
</dbReference>
<comment type="caution">
    <text evidence="3">The sequence shown here is derived from an EMBL/GenBank/DDBJ whole genome shotgun (WGS) entry which is preliminary data.</text>
</comment>
<feature type="region of interest" description="Disordered" evidence="1">
    <location>
        <begin position="1"/>
        <end position="21"/>
    </location>
</feature>
<proteinExistence type="predicted"/>
<dbReference type="Pfam" id="PF07929">
    <property type="entry name" value="PRiA4_ORF3"/>
    <property type="match status" value="1"/>
</dbReference>
<name>A0A8K0JNV8_9TREE</name>
<dbReference type="InterPro" id="IPR024047">
    <property type="entry name" value="MM3350-like_sf"/>
</dbReference>
<organism evidence="3 4">
    <name type="scientific">Filobasidium floriforme</name>
    <dbReference type="NCBI Taxonomy" id="5210"/>
    <lineage>
        <taxon>Eukaryota</taxon>
        <taxon>Fungi</taxon>
        <taxon>Dikarya</taxon>
        <taxon>Basidiomycota</taxon>
        <taxon>Agaricomycotina</taxon>
        <taxon>Tremellomycetes</taxon>
        <taxon>Filobasidiales</taxon>
        <taxon>Filobasidiaceae</taxon>
        <taxon>Filobasidium</taxon>
    </lineage>
</organism>
<dbReference type="Proteomes" id="UP000812966">
    <property type="component" value="Unassembled WGS sequence"/>
</dbReference>
<evidence type="ECO:0000259" key="2">
    <source>
        <dbReference type="Pfam" id="PF07929"/>
    </source>
</evidence>
<protein>
    <recommendedName>
        <fullName evidence="2">Plasmid pRiA4b Orf3-like domain-containing protein</fullName>
    </recommendedName>
</protein>
<feature type="compositionally biased region" description="Polar residues" evidence="1">
    <location>
        <begin position="10"/>
        <end position="20"/>
    </location>
</feature>
<evidence type="ECO:0000313" key="3">
    <source>
        <dbReference type="EMBL" id="KAG7530994.1"/>
    </source>
</evidence>
<evidence type="ECO:0000256" key="1">
    <source>
        <dbReference type="SAM" id="MobiDB-lite"/>
    </source>
</evidence>
<accession>A0A8K0JNV8</accession>
<sequence>MERPRKRTRQSSQPSTSANPNPDWYLLHARIMGIYDPVIWRQLSVPPDITVDQLHPLMIAAVGWSMSHMHMWSIRRIQEIDPEESEGPMKSDLNPEGYYLPQMLVAEQVDHPRPDLPPGEDFVPGDHGLPPTQTLAELDAIYDISGNKHVLYYEYDMGDGWEHMITVEKRIKPTPVVTGGSGHSVAEDAGGIVGWDFLKEAYRTKNTQRDDEEMVEKREWYESMCTNGDPRGLKGKARLEHFNVKEANEAYATWKKVGT</sequence>
<dbReference type="PANTHER" id="PTHR41878">
    <property type="entry name" value="LEXA REPRESSOR-RELATED"/>
    <property type="match status" value="1"/>
</dbReference>
<keyword evidence="4" id="KW-1185">Reference proteome</keyword>
<gene>
    <name evidence="3" type="ORF">FFLO_04665</name>
</gene>
<feature type="domain" description="Plasmid pRiA4b Orf3-like" evidence="2">
    <location>
        <begin position="32"/>
        <end position="222"/>
    </location>
</feature>